<dbReference type="STRING" id="1745343.A0A2J6Q110"/>
<sequence>MSVIALGSTPRTDHTDGSVTKSLEIALSEFGSVLTDDERKQLQQIKGVPDASAALVFTAKLDASNSTRRGKSIGARAYSMLQSIQQFSAIVDTFISAHPDIAALVWGSVKLTVLIAANITSYFESLADLFMGLNKFFPQFDEYQLLFPNSPTLRKSICIFHASIVQLCKQTILLTRQPCNFANLETKGVKKVTSDLRGKLRPQIENIQSCAKDVKKAIALAKAISDRKEEQSQEQERKLAAKHRSQLSIFASRSQKELESARERQMQRDQDLLREKKIKLLDSLSTYAHQTNFHQTRKKRHVNTATWLFSTPEFAKWKDGETPSVFILNGKRKSTALLSSVIECLHCERTRADELTAFVFPRFDDSISLSAATVLRSIIRQSLKPDDVTGEVERQLSRFETSNADMDTIETLLQHCISRVSTLYIVIDALDEFEKEERNVLLRSLSSIISVPDSKAKLFLVGRSSVSTDIRKWFPASQEKSADCRKVQADIEAYTRETITLRQGEQLILQDPALAQEIIKALIDGANGMFLWVDYQIAEICECTCDDEIREVLITLPKDLGETFDRAMKRIAKRGSAKTASHIFQWAAAAKRALTLDELREALSYEPGKPYSIAGKKPNGLERIAAWCENLVQLDEELQIVQFPHHSVLQHFLKQQSDSSLQNFHIKLEEADHFIGEICVTYLNSNEFKTDLIRNPAALPTRLPKHIIETTLEVKGVPSRMTQRLYAQSYRKSTSSKESVIVIKNSLEDSTATLQLGHPFLEYALNFWLLHTCNFEEGKSRPWNLWKQMIRGEHGLARTPWSPAEFHDRTPLVYEWLDKHDHFALFLQVVSIVKLSSTERIDLICRYAILGRLNYMKILINLVNNKEELSYGLLYAARGGHFEVVQTLLDAKADVNAAAAARYRGRTALQAAAGGGHLEVVQRLLDAKPNHVNPAIEFGTAFASSCWSSPR</sequence>
<feature type="domain" description="GPI inositol-deacylase winged helix" evidence="3">
    <location>
        <begin position="576"/>
        <end position="659"/>
    </location>
</feature>
<dbReference type="PANTHER" id="PTHR10039:SF10">
    <property type="entry name" value="NACHT DOMAIN-CONTAINING PROTEIN"/>
    <property type="match status" value="1"/>
</dbReference>
<dbReference type="InterPro" id="IPR056884">
    <property type="entry name" value="NPHP3-like_N"/>
</dbReference>
<organism evidence="6 7">
    <name type="scientific">Hyaloscypha hepaticicola</name>
    <dbReference type="NCBI Taxonomy" id="2082293"/>
    <lineage>
        <taxon>Eukaryota</taxon>
        <taxon>Fungi</taxon>
        <taxon>Dikarya</taxon>
        <taxon>Ascomycota</taxon>
        <taxon>Pezizomycotina</taxon>
        <taxon>Leotiomycetes</taxon>
        <taxon>Helotiales</taxon>
        <taxon>Hyaloscyphaceae</taxon>
        <taxon>Hyaloscypha</taxon>
    </lineage>
</organism>
<evidence type="ECO:0000259" key="5">
    <source>
        <dbReference type="Pfam" id="PF24883"/>
    </source>
</evidence>
<dbReference type="Pfam" id="PF24809">
    <property type="entry name" value="DUF7708"/>
    <property type="match status" value="1"/>
</dbReference>
<gene>
    <name evidence="6" type="ORF">NA56DRAFT_574878</name>
</gene>
<feature type="domain" description="DUF7708" evidence="4">
    <location>
        <begin position="81"/>
        <end position="221"/>
    </location>
</feature>
<dbReference type="Gene3D" id="1.25.40.20">
    <property type="entry name" value="Ankyrin repeat-containing domain"/>
    <property type="match status" value="1"/>
</dbReference>
<dbReference type="InterPro" id="IPR054471">
    <property type="entry name" value="GPIID_WHD"/>
</dbReference>
<evidence type="ECO:0000259" key="4">
    <source>
        <dbReference type="Pfam" id="PF24809"/>
    </source>
</evidence>
<dbReference type="Pfam" id="PF22939">
    <property type="entry name" value="WHD_GPIID"/>
    <property type="match status" value="1"/>
</dbReference>
<dbReference type="InterPro" id="IPR027417">
    <property type="entry name" value="P-loop_NTPase"/>
</dbReference>
<proteinExistence type="predicted"/>
<reference evidence="6 7" key="1">
    <citation type="submission" date="2016-05" db="EMBL/GenBank/DDBJ databases">
        <title>A degradative enzymes factory behind the ericoid mycorrhizal symbiosis.</title>
        <authorList>
            <consortium name="DOE Joint Genome Institute"/>
            <person name="Martino E."/>
            <person name="Morin E."/>
            <person name="Grelet G."/>
            <person name="Kuo A."/>
            <person name="Kohler A."/>
            <person name="Daghino S."/>
            <person name="Barry K."/>
            <person name="Choi C."/>
            <person name="Cichocki N."/>
            <person name="Clum A."/>
            <person name="Copeland A."/>
            <person name="Hainaut M."/>
            <person name="Haridas S."/>
            <person name="Labutti K."/>
            <person name="Lindquist E."/>
            <person name="Lipzen A."/>
            <person name="Khouja H.-R."/>
            <person name="Murat C."/>
            <person name="Ohm R."/>
            <person name="Olson A."/>
            <person name="Spatafora J."/>
            <person name="Veneault-Fourrey C."/>
            <person name="Henrissat B."/>
            <person name="Grigoriev I."/>
            <person name="Martin F."/>
            <person name="Perotto S."/>
        </authorList>
    </citation>
    <scope>NUCLEOTIDE SEQUENCE [LARGE SCALE GENOMIC DNA]</scope>
    <source>
        <strain evidence="6 7">UAMH 7357</strain>
    </source>
</reference>
<evidence type="ECO:0000259" key="3">
    <source>
        <dbReference type="Pfam" id="PF22939"/>
    </source>
</evidence>
<accession>A0A2J6Q110</accession>
<dbReference type="EMBL" id="KZ613487">
    <property type="protein sequence ID" value="PMD19884.1"/>
    <property type="molecule type" value="Genomic_DNA"/>
</dbReference>
<dbReference type="AlphaFoldDB" id="A0A2J6Q110"/>
<name>A0A2J6Q110_9HELO</name>
<dbReference type="Gene3D" id="3.40.50.300">
    <property type="entry name" value="P-loop containing nucleotide triphosphate hydrolases"/>
    <property type="match status" value="1"/>
</dbReference>
<evidence type="ECO:0000313" key="7">
    <source>
        <dbReference type="Proteomes" id="UP000235672"/>
    </source>
</evidence>
<dbReference type="SUPFAM" id="SSF48403">
    <property type="entry name" value="Ankyrin repeat"/>
    <property type="match status" value="1"/>
</dbReference>
<dbReference type="SMART" id="SM00248">
    <property type="entry name" value="ANK"/>
    <property type="match status" value="2"/>
</dbReference>
<dbReference type="InterPro" id="IPR056125">
    <property type="entry name" value="DUF7708"/>
</dbReference>
<dbReference type="PANTHER" id="PTHR10039">
    <property type="entry name" value="AMELOGENIN"/>
    <property type="match status" value="1"/>
</dbReference>
<dbReference type="InterPro" id="IPR002110">
    <property type="entry name" value="Ankyrin_rpt"/>
</dbReference>
<dbReference type="PROSITE" id="PS50297">
    <property type="entry name" value="ANK_REP_REGION"/>
    <property type="match status" value="1"/>
</dbReference>
<keyword evidence="2" id="KW-0040">ANK repeat</keyword>
<dbReference type="Proteomes" id="UP000235672">
    <property type="component" value="Unassembled WGS sequence"/>
</dbReference>
<feature type="repeat" description="ANK" evidence="2">
    <location>
        <begin position="873"/>
        <end position="900"/>
    </location>
</feature>
<keyword evidence="7" id="KW-1185">Reference proteome</keyword>
<evidence type="ECO:0000313" key="6">
    <source>
        <dbReference type="EMBL" id="PMD19884.1"/>
    </source>
</evidence>
<keyword evidence="1" id="KW-0677">Repeat</keyword>
<dbReference type="InterPro" id="IPR036770">
    <property type="entry name" value="Ankyrin_rpt-contain_sf"/>
</dbReference>
<dbReference type="OrthoDB" id="4062651at2759"/>
<dbReference type="PROSITE" id="PS50088">
    <property type="entry name" value="ANK_REPEAT"/>
    <property type="match status" value="2"/>
</dbReference>
<evidence type="ECO:0000256" key="2">
    <source>
        <dbReference type="PROSITE-ProRule" id="PRU00023"/>
    </source>
</evidence>
<protein>
    <submittedName>
        <fullName evidence="6">Uncharacterized protein</fullName>
    </submittedName>
</protein>
<evidence type="ECO:0000256" key="1">
    <source>
        <dbReference type="ARBA" id="ARBA00022737"/>
    </source>
</evidence>
<dbReference type="Pfam" id="PF12796">
    <property type="entry name" value="Ank_2"/>
    <property type="match status" value="1"/>
</dbReference>
<dbReference type="Pfam" id="PF24883">
    <property type="entry name" value="NPHP3_N"/>
    <property type="match status" value="1"/>
</dbReference>
<feature type="repeat" description="ANK" evidence="2">
    <location>
        <begin position="904"/>
        <end position="926"/>
    </location>
</feature>
<feature type="domain" description="Nephrocystin 3-like N-terminal" evidence="5">
    <location>
        <begin position="303"/>
        <end position="463"/>
    </location>
</feature>